<name>A0A7S0RBU9_9CHLO</name>
<sequence>MAATAISFKAQVAQRVTVKASQPKVTVQKAIVASANSRREVLSFGALTAAALVAGKANAVEDYTIYDFQAKTKSDGFYNIYEARDLDVTQETKPGAPTRMAMQKLAPSDTVSRVKESAKRIETVLPPLIEKEYYPVAQRELRNQIGYLRFDLEFLASLKSGADKASAVAASKDLIKKIEALDFQLRSKSLEGSQEAYSTVVGTLGPFVSTL</sequence>
<dbReference type="GO" id="GO:0019898">
    <property type="term" value="C:extrinsic component of membrane"/>
    <property type="evidence" value="ECO:0007669"/>
    <property type="project" value="InterPro"/>
</dbReference>
<evidence type="ECO:0000256" key="7">
    <source>
        <dbReference type="ARBA" id="ARBA00023136"/>
    </source>
</evidence>
<dbReference type="GO" id="GO:0009654">
    <property type="term" value="C:photosystem II oxygen evolving complex"/>
    <property type="evidence" value="ECO:0007669"/>
    <property type="project" value="InterPro"/>
</dbReference>
<evidence type="ECO:0008006" key="11">
    <source>
        <dbReference type="Google" id="ProtNLM"/>
    </source>
</evidence>
<dbReference type="GO" id="GO:0005509">
    <property type="term" value="F:calcium ion binding"/>
    <property type="evidence" value="ECO:0007669"/>
    <property type="project" value="InterPro"/>
</dbReference>
<keyword evidence="2" id="KW-0150">Chloroplast</keyword>
<evidence type="ECO:0000256" key="5">
    <source>
        <dbReference type="ARBA" id="ARBA00022946"/>
    </source>
</evidence>
<keyword evidence="5" id="KW-0809">Transit peptide</keyword>
<evidence type="ECO:0000256" key="9">
    <source>
        <dbReference type="ARBA" id="ARBA00035649"/>
    </source>
</evidence>
<reference evidence="10" key="1">
    <citation type="submission" date="2021-01" db="EMBL/GenBank/DDBJ databases">
        <authorList>
            <person name="Corre E."/>
            <person name="Pelletier E."/>
            <person name="Niang G."/>
            <person name="Scheremetjew M."/>
            <person name="Finn R."/>
            <person name="Kale V."/>
            <person name="Holt S."/>
            <person name="Cochrane G."/>
            <person name="Meng A."/>
            <person name="Brown T."/>
            <person name="Cohen L."/>
        </authorList>
    </citation>
    <scope>NUCLEOTIDE SEQUENCE</scope>
    <source>
        <strain evidence="10">CCMP722</strain>
    </source>
</reference>
<comment type="subcellular location">
    <subcellularLocation>
        <location evidence="1">Plastid</location>
        <location evidence="1">Chloroplast thylakoid membrane</location>
    </subcellularLocation>
</comment>
<dbReference type="PANTHER" id="PTHR33399:SF3">
    <property type="entry name" value="OXYGEN-EVOLVING ENHANCER PROTEIN 3-1, CHLOROPLASTIC"/>
    <property type="match status" value="1"/>
</dbReference>
<evidence type="ECO:0000313" key="10">
    <source>
        <dbReference type="EMBL" id="CAD8672731.1"/>
    </source>
</evidence>
<keyword evidence="4" id="KW-0934">Plastid</keyword>
<keyword evidence="8" id="KW-0604">Photosystem II</keyword>
<gene>
    <name evidence="10" type="ORF">POBO1169_LOCUS11460</name>
</gene>
<dbReference type="InterPro" id="IPR023222">
    <property type="entry name" value="PsbQ-like_dom_sf"/>
</dbReference>
<comment type="similarity">
    <text evidence="9">Belongs to the PsbQ family.</text>
</comment>
<evidence type="ECO:0000256" key="1">
    <source>
        <dbReference type="ARBA" id="ARBA00004334"/>
    </source>
</evidence>
<evidence type="ECO:0000256" key="6">
    <source>
        <dbReference type="ARBA" id="ARBA00023078"/>
    </source>
</evidence>
<dbReference type="EMBL" id="HBFA01022551">
    <property type="protein sequence ID" value="CAD8672731.1"/>
    <property type="molecule type" value="Transcribed_RNA"/>
</dbReference>
<accession>A0A7S0RBU9</accession>
<evidence type="ECO:0000256" key="8">
    <source>
        <dbReference type="ARBA" id="ARBA00023276"/>
    </source>
</evidence>
<keyword evidence="6" id="KW-0793">Thylakoid</keyword>
<dbReference type="AlphaFoldDB" id="A0A7S0RBU9"/>
<evidence type="ECO:0000256" key="4">
    <source>
        <dbReference type="ARBA" id="ARBA00022640"/>
    </source>
</evidence>
<dbReference type="InterPro" id="IPR008797">
    <property type="entry name" value="PSII_PsbQ"/>
</dbReference>
<dbReference type="PANTHER" id="PTHR33399">
    <property type="entry name" value="OXYGEN-EVOLVING ENHANCER PROTEIN 3-1, CHLOROPLASTIC"/>
    <property type="match status" value="1"/>
</dbReference>
<keyword evidence="7" id="KW-0472">Membrane</keyword>
<dbReference type="Gene3D" id="1.20.120.290">
    <property type="entry name" value="Oxygen-evolving enhancer protein 3 (PsbQ), four-helix up-down bundle"/>
    <property type="match status" value="1"/>
</dbReference>
<dbReference type="SUPFAM" id="SSF101112">
    <property type="entry name" value="Oxygen-evolving enhancer protein 3"/>
    <property type="match status" value="1"/>
</dbReference>
<dbReference type="InterPro" id="IPR054099">
    <property type="entry name" value="PSII_PsbQ_pln"/>
</dbReference>
<protein>
    <recommendedName>
        <fullName evidence="11">Oxygen-evolving enhancer protein 3</fullName>
    </recommendedName>
</protein>
<evidence type="ECO:0000256" key="2">
    <source>
        <dbReference type="ARBA" id="ARBA00022528"/>
    </source>
</evidence>
<keyword evidence="3" id="KW-0602">Photosynthesis</keyword>
<organism evidence="10">
    <name type="scientific">Pyramimonas obovata</name>
    <dbReference type="NCBI Taxonomy" id="1411642"/>
    <lineage>
        <taxon>Eukaryota</taxon>
        <taxon>Viridiplantae</taxon>
        <taxon>Chlorophyta</taxon>
        <taxon>Pyramimonadophyceae</taxon>
        <taxon>Pyramimonadales</taxon>
        <taxon>Pyramimonadaceae</taxon>
        <taxon>Pyramimonas</taxon>
        <taxon>Pyramimonas incertae sedis</taxon>
    </lineage>
</organism>
<dbReference type="GO" id="GO:0009535">
    <property type="term" value="C:chloroplast thylakoid membrane"/>
    <property type="evidence" value="ECO:0007669"/>
    <property type="project" value="UniProtKB-SubCell"/>
</dbReference>
<evidence type="ECO:0000256" key="3">
    <source>
        <dbReference type="ARBA" id="ARBA00022531"/>
    </source>
</evidence>
<dbReference type="GO" id="GO:0009767">
    <property type="term" value="P:photosynthetic electron transport chain"/>
    <property type="evidence" value="ECO:0007669"/>
    <property type="project" value="TreeGrafter"/>
</dbReference>
<proteinExistence type="inferred from homology"/>
<dbReference type="Pfam" id="PF05757">
    <property type="entry name" value="PsbQ"/>
    <property type="match status" value="1"/>
</dbReference>